<keyword evidence="10" id="KW-0805">Transcription regulation</keyword>
<evidence type="ECO:0000313" key="13">
    <source>
        <dbReference type="Proteomes" id="UP001187531"/>
    </source>
</evidence>
<dbReference type="GO" id="GO:0003678">
    <property type="term" value="F:DNA helicase activity"/>
    <property type="evidence" value="ECO:0007669"/>
    <property type="project" value="UniProtKB-EC"/>
</dbReference>
<comment type="catalytic activity">
    <reaction evidence="10">
        <text>ATP + H2O = ADP + phosphate + H(+)</text>
        <dbReference type="Rhea" id="RHEA:13065"/>
        <dbReference type="ChEBI" id="CHEBI:15377"/>
        <dbReference type="ChEBI" id="CHEBI:15378"/>
        <dbReference type="ChEBI" id="CHEBI:30616"/>
        <dbReference type="ChEBI" id="CHEBI:43474"/>
        <dbReference type="ChEBI" id="CHEBI:456216"/>
        <dbReference type="EC" id="3.6.4.12"/>
    </reaction>
</comment>
<dbReference type="Pfam" id="PF17856">
    <property type="entry name" value="TIP49_C"/>
    <property type="match status" value="1"/>
</dbReference>
<keyword evidence="7 10" id="KW-0067">ATP-binding</keyword>
<evidence type="ECO:0000256" key="10">
    <source>
        <dbReference type="RuleBase" id="RU363048"/>
    </source>
</evidence>
<dbReference type="FunFam" id="2.40.50.360:FF:000001">
    <property type="entry name" value="RuvB-like helicase"/>
    <property type="match status" value="1"/>
</dbReference>
<gene>
    <name evidence="12" type="ORF">QYM36_017186</name>
</gene>
<dbReference type="GO" id="GO:0042127">
    <property type="term" value="P:regulation of cell population proliferation"/>
    <property type="evidence" value="ECO:0007669"/>
    <property type="project" value="UniProtKB-ARBA"/>
</dbReference>
<protein>
    <recommendedName>
        <fullName evidence="10">RuvB-like helicase</fullName>
        <ecNumber evidence="10">3.6.4.12</ecNumber>
    </recommendedName>
</protein>
<accession>A0AA88L278</accession>
<feature type="domain" description="AAA+ ATPase" evidence="11">
    <location>
        <begin position="89"/>
        <end position="392"/>
    </location>
</feature>
<dbReference type="InterPro" id="IPR041048">
    <property type="entry name" value="RuvB-like_C"/>
</dbReference>
<keyword evidence="6 10" id="KW-0347">Helicase</keyword>
<keyword evidence="10" id="KW-0234">DNA repair</keyword>
<name>A0AA88L278_ARTSF</name>
<dbReference type="GO" id="GO:0006310">
    <property type="term" value="P:DNA recombination"/>
    <property type="evidence" value="ECO:0007669"/>
    <property type="project" value="UniProtKB-KW"/>
</dbReference>
<evidence type="ECO:0000256" key="1">
    <source>
        <dbReference type="ARBA" id="ARBA00002300"/>
    </source>
</evidence>
<comment type="similarity">
    <text evidence="3 10">Belongs to the RuvB family.</text>
</comment>
<dbReference type="InterPro" id="IPR010339">
    <property type="entry name" value="TIP49_P-loop"/>
</dbReference>
<sequence>SPSQHCIFQASINNLNLGSTCSTSQRRMKIEEVKSTVKTQRISTHSHVKGLGLDENGLAIQNAAGLVGQQQAREAAGIVVDLIKAKRMSGRAVLFAGPPGTGKTAIALAVSQELGNKVPFCPMVGSEVYSSEIKKTEVLMENFRRAIGLRIKETKEVYEGEVTEITPVETESPMGGYGKTIAHVIVGLKTAKGTKQLKLDPSIYEALQKERVDTGDVIYIEANSGAVKRQGRSDAFSTEFDLEAEEYVPLPKGDAHKKKEVVQDVTLHDLDSANARPQGGQDILSMMGQLMKPKKTEITDKLRREINKVVNKYIEQGIAELVPGVLFIDEVHMLDIECFTYLQRALESTIAPIVIFATNRGVCTVRGTEDIVAPHGVPRDLLDRLLILRTMPYTIEEIIQIIIIRAKTEGLAITEDAIQYLGQIGVDSTLRYAVQLLTPAALTSKINGRIDISVDDVKEVSGMFLDAKASAKILSESPDKYMK</sequence>
<keyword evidence="4 10" id="KW-0547">Nucleotide-binding</keyword>
<dbReference type="Gene3D" id="2.40.50.360">
    <property type="entry name" value="RuvB-like helicase, domain II"/>
    <property type="match status" value="1"/>
</dbReference>
<dbReference type="InterPro" id="IPR027417">
    <property type="entry name" value="P-loop_NTPase"/>
</dbReference>
<dbReference type="GO" id="GO:0003712">
    <property type="term" value="F:transcription coregulator activity"/>
    <property type="evidence" value="ECO:0007669"/>
    <property type="project" value="UniProtKB-ARBA"/>
</dbReference>
<evidence type="ECO:0000256" key="3">
    <source>
        <dbReference type="ARBA" id="ARBA00007519"/>
    </source>
</evidence>
<dbReference type="Gene3D" id="3.40.50.300">
    <property type="entry name" value="P-loop containing nucleotide triphosphate hydrolases"/>
    <property type="match status" value="1"/>
</dbReference>
<evidence type="ECO:0000313" key="12">
    <source>
        <dbReference type="EMBL" id="KAK2705060.1"/>
    </source>
</evidence>
<dbReference type="GO" id="GO:0005634">
    <property type="term" value="C:nucleus"/>
    <property type="evidence" value="ECO:0007669"/>
    <property type="project" value="UniProtKB-SubCell"/>
</dbReference>
<evidence type="ECO:0000256" key="8">
    <source>
        <dbReference type="ARBA" id="ARBA00023172"/>
    </source>
</evidence>
<comment type="function">
    <text evidence="1 10">Proposed core component of the chromatin remodeling Ino80 complex which is involved in transcriptional regulation, DNA replication and probably DNA repair.</text>
</comment>
<dbReference type="GO" id="GO:0010628">
    <property type="term" value="P:positive regulation of gene expression"/>
    <property type="evidence" value="ECO:0007669"/>
    <property type="project" value="UniProtKB-ARBA"/>
</dbReference>
<dbReference type="InterPro" id="IPR027238">
    <property type="entry name" value="RuvB-like"/>
</dbReference>
<keyword evidence="8" id="KW-0233">DNA recombination</keyword>
<keyword evidence="10" id="KW-0156">Chromatin regulator</keyword>
<keyword evidence="10" id="KW-0804">Transcription</keyword>
<dbReference type="EMBL" id="JAVRJZ010000021">
    <property type="protein sequence ID" value="KAK2705060.1"/>
    <property type="molecule type" value="Genomic_DNA"/>
</dbReference>
<organism evidence="12 13">
    <name type="scientific">Artemia franciscana</name>
    <name type="common">Brine shrimp</name>
    <name type="synonym">Artemia sanfranciscana</name>
    <dbReference type="NCBI Taxonomy" id="6661"/>
    <lineage>
        <taxon>Eukaryota</taxon>
        <taxon>Metazoa</taxon>
        <taxon>Ecdysozoa</taxon>
        <taxon>Arthropoda</taxon>
        <taxon>Crustacea</taxon>
        <taxon>Branchiopoda</taxon>
        <taxon>Anostraca</taxon>
        <taxon>Artemiidae</taxon>
        <taxon>Artemia</taxon>
    </lineage>
</organism>
<dbReference type="GO" id="GO:0006325">
    <property type="term" value="P:chromatin organization"/>
    <property type="evidence" value="ECO:0007669"/>
    <property type="project" value="UniProtKB-KW"/>
</dbReference>
<proteinExistence type="inferred from homology"/>
<dbReference type="InterPro" id="IPR003593">
    <property type="entry name" value="AAA+_ATPase"/>
</dbReference>
<dbReference type="FunFam" id="1.10.8.60:FF:000010">
    <property type="entry name" value="RuvB-like helicase"/>
    <property type="match status" value="1"/>
</dbReference>
<dbReference type="AlphaFoldDB" id="A0AA88L278"/>
<comment type="caution">
    <text evidence="12">The sequence shown here is derived from an EMBL/GenBank/DDBJ whole genome shotgun (WGS) entry which is preliminary data.</text>
</comment>
<evidence type="ECO:0000256" key="6">
    <source>
        <dbReference type="ARBA" id="ARBA00022806"/>
    </source>
</evidence>
<keyword evidence="13" id="KW-1185">Reference proteome</keyword>
<evidence type="ECO:0000259" key="11">
    <source>
        <dbReference type="SMART" id="SM00382"/>
    </source>
</evidence>
<evidence type="ECO:0000256" key="5">
    <source>
        <dbReference type="ARBA" id="ARBA00022801"/>
    </source>
</evidence>
<evidence type="ECO:0000256" key="4">
    <source>
        <dbReference type="ARBA" id="ARBA00022741"/>
    </source>
</evidence>
<keyword evidence="10" id="KW-0227">DNA damage</keyword>
<dbReference type="GO" id="GO:0060828">
    <property type="term" value="P:regulation of canonical Wnt signaling pathway"/>
    <property type="evidence" value="ECO:0007669"/>
    <property type="project" value="UniProtKB-ARBA"/>
</dbReference>
<evidence type="ECO:0000256" key="9">
    <source>
        <dbReference type="ARBA" id="ARBA00023242"/>
    </source>
</evidence>
<dbReference type="Gene3D" id="1.10.8.60">
    <property type="match status" value="1"/>
</dbReference>
<dbReference type="PANTHER" id="PTHR11093">
    <property type="entry name" value="RUVB-RELATED REPTIN AND PONTIN"/>
    <property type="match status" value="1"/>
</dbReference>
<dbReference type="EC" id="3.6.4.12" evidence="10"/>
<dbReference type="GO" id="GO:0000123">
    <property type="term" value="C:histone acetyltransferase complex"/>
    <property type="evidence" value="ECO:0007669"/>
    <property type="project" value="UniProtKB-ARBA"/>
</dbReference>
<comment type="subcellular location">
    <subcellularLocation>
        <location evidence="2 10">Nucleus</location>
    </subcellularLocation>
</comment>
<evidence type="ECO:0000256" key="7">
    <source>
        <dbReference type="ARBA" id="ARBA00022840"/>
    </source>
</evidence>
<dbReference type="GO" id="GO:0016787">
    <property type="term" value="F:hydrolase activity"/>
    <property type="evidence" value="ECO:0007669"/>
    <property type="project" value="UniProtKB-KW"/>
</dbReference>
<dbReference type="InterPro" id="IPR042487">
    <property type="entry name" value="RuvBL1/2_DNA/RNA_bd_dom"/>
</dbReference>
<feature type="non-terminal residue" evidence="12">
    <location>
        <position position="483"/>
    </location>
</feature>
<dbReference type="GO" id="GO:0005524">
    <property type="term" value="F:ATP binding"/>
    <property type="evidence" value="ECO:0007669"/>
    <property type="project" value="UniProtKB-KW"/>
</dbReference>
<keyword evidence="9 10" id="KW-0539">Nucleus</keyword>
<evidence type="ECO:0000256" key="2">
    <source>
        <dbReference type="ARBA" id="ARBA00004123"/>
    </source>
</evidence>
<dbReference type="Proteomes" id="UP001187531">
    <property type="component" value="Unassembled WGS sequence"/>
</dbReference>
<keyword evidence="5 10" id="KW-0378">Hydrolase</keyword>
<dbReference type="GO" id="GO:0006281">
    <property type="term" value="P:DNA repair"/>
    <property type="evidence" value="ECO:0007669"/>
    <property type="project" value="UniProtKB-KW"/>
</dbReference>
<reference evidence="12" key="1">
    <citation type="submission" date="2023-07" db="EMBL/GenBank/DDBJ databases">
        <title>Chromosome-level genome assembly of Artemia franciscana.</title>
        <authorList>
            <person name="Jo E."/>
        </authorList>
    </citation>
    <scope>NUCLEOTIDE SEQUENCE</scope>
    <source>
        <tissue evidence="12">Whole body</tissue>
    </source>
</reference>
<dbReference type="SMART" id="SM00382">
    <property type="entry name" value="AAA"/>
    <property type="match status" value="1"/>
</dbReference>
<dbReference type="SUPFAM" id="SSF52540">
    <property type="entry name" value="P-loop containing nucleoside triphosphate hydrolases"/>
    <property type="match status" value="1"/>
</dbReference>
<dbReference type="Pfam" id="PF06068">
    <property type="entry name" value="TIP49"/>
    <property type="match status" value="1"/>
</dbReference>